<keyword evidence="1 2" id="KW-0378">Hydrolase</keyword>
<protein>
    <submittedName>
        <fullName evidence="2">MBL fold metallo-hydrolase</fullName>
    </submittedName>
</protein>
<name>A0A7D5KAC7_9EURY</name>
<dbReference type="GO" id="GO:0016787">
    <property type="term" value="F:hydrolase activity"/>
    <property type="evidence" value="ECO:0007669"/>
    <property type="project" value="UniProtKB-KW"/>
</dbReference>
<dbReference type="EMBL" id="CP058530">
    <property type="protein sequence ID" value="QLG29794.1"/>
    <property type="molecule type" value="Genomic_DNA"/>
</dbReference>
<dbReference type="RefSeq" id="WP_179171368.1">
    <property type="nucleotide sequence ID" value="NZ_CP058530.1"/>
</dbReference>
<keyword evidence="2" id="KW-0614">Plasmid</keyword>
<dbReference type="KEGG" id="halg:HUG10_19525"/>
<dbReference type="PANTHER" id="PTHR43546">
    <property type="entry name" value="UPF0173 METAL-DEPENDENT HYDROLASE MJ1163-RELATED"/>
    <property type="match status" value="1"/>
</dbReference>
<dbReference type="InterPro" id="IPR036866">
    <property type="entry name" value="RibonucZ/Hydroxyglut_hydro"/>
</dbReference>
<dbReference type="Pfam" id="PF13483">
    <property type="entry name" value="Lactamase_B_3"/>
    <property type="match status" value="1"/>
</dbReference>
<evidence type="ECO:0000313" key="2">
    <source>
        <dbReference type="EMBL" id="QLG29794.1"/>
    </source>
</evidence>
<dbReference type="Gene3D" id="3.60.15.10">
    <property type="entry name" value="Ribonuclease Z/Hydroxyacylglutathione hydrolase-like"/>
    <property type="match status" value="1"/>
</dbReference>
<keyword evidence="3" id="KW-1185">Reference proteome</keyword>
<dbReference type="AlphaFoldDB" id="A0A7D5KAC7"/>
<dbReference type="SUPFAM" id="SSF56281">
    <property type="entry name" value="Metallo-hydrolase/oxidoreductase"/>
    <property type="match status" value="1"/>
</dbReference>
<reference evidence="2 3" key="1">
    <citation type="submission" date="2020-07" db="EMBL/GenBank/DDBJ databases">
        <title>Gai3-2, isolated from salt lake.</title>
        <authorList>
            <person name="Cui H."/>
            <person name="Shi X."/>
        </authorList>
    </citation>
    <scope>NUCLEOTIDE SEQUENCE [LARGE SCALE GENOMIC DNA]</scope>
    <source>
        <strain evidence="2 3">Gai3-2</strain>
        <plasmid evidence="2 3">unnamed1</plasmid>
    </source>
</reference>
<evidence type="ECO:0000256" key="1">
    <source>
        <dbReference type="ARBA" id="ARBA00022801"/>
    </source>
</evidence>
<sequence length="454" mass="52345">MRLRHVKSSTVIVEDGDTSVLCDPWMLDGAFYGSWAHYPEPALEPEDVDVDYIYVSHIHPDHFHRETMQRLDTDTPVLIHDYASDFLRQNVERLGFEAIELPHDERTHLGGDLHINILGADDCDPEVCGNYFGCGWWMDSSSDRTTDGSTQIDSMGIFDNGESVLVNANDCRWPLSERACHVVNDRYGDIDMLLMQYSAANFYPQCMDDYTAAEKREAREEVIQEMYRDAEGFINTLEPRYVMPFAGDYTLSGALTDRNEYVASPSRKEAFEHFATSDTVEPDHSEPVLVNSGEWFDVETGEQSAPYTPVDPTRKLQYIQNELSEVTFPHEEDEMPTVEDFEELLDEAYEHFDEKRRGIEWESETTVLLELVDDTVAALSMEGDGWELISEFESRRIEEGYVRMNMDPRLLHRILRGPKYAHFNNAQIGSHIGFEKEPDIYERPLYYSMSFLHA</sequence>
<dbReference type="InterPro" id="IPR050114">
    <property type="entry name" value="UPF0173_UPF0282_UlaG_hydrolase"/>
</dbReference>
<dbReference type="PANTHER" id="PTHR43546:SF9">
    <property type="entry name" value="L-ASCORBATE-6-PHOSPHATE LACTONASE ULAG-RELATED"/>
    <property type="match status" value="1"/>
</dbReference>
<dbReference type="Proteomes" id="UP000509750">
    <property type="component" value="Plasmid unnamed1"/>
</dbReference>
<organism evidence="2 3">
    <name type="scientific">Halorarum halophilum</name>
    <dbReference type="NCBI Taxonomy" id="2743090"/>
    <lineage>
        <taxon>Archaea</taxon>
        <taxon>Methanobacteriati</taxon>
        <taxon>Methanobacteriota</taxon>
        <taxon>Stenosarchaea group</taxon>
        <taxon>Halobacteria</taxon>
        <taxon>Halobacteriales</taxon>
        <taxon>Haloferacaceae</taxon>
        <taxon>Halorarum</taxon>
    </lineage>
</organism>
<accession>A0A7D5KAC7</accession>
<dbReference type="OrthoDB" id="28313at2157"/>
<dbReference type="GeneID" id="56031072"/>
<geneLocation type="plasmid" evidence="2 3">
    <name>unnamed1</name>
</geneLocation>
<proteinExistence type="predicted"/>
<gene>
    <name evidence="2" type="ORF">HUG10_19525</name>
</gene>
<evidence type="ECO:0000313" key="3">
    <source>
        <dbReference type="Proteomes" id="UP000509750"/>
    </source>
</evidence>